<reference evidence="1" key="1">
    <citation type="submission" date="2020-01" db="EMBL/GenBank/DDBJ databases">
        <authorList>
            <person name="Meier V. D."/>
            <person name="Meier V D."/>
        </authorList>
    </citation>
    <scope>NUCLEOTIDE SEQUENCE</scope>
    <source>
        <strain evidence="1">HLG_WM_MAG_01</strain>
    </source>
</reference>
<gene>
    <name evidence="1" type="ORF">HELGO_WM14554</name>
</gene>
<evidence type="ECO:0000313" key="1">
    <source>
        <dbReference type="EMBL" id="CAA6815659.1"/>
    </source>
</evidence>
<name>A0A6S6TGN7_9BACT</name>
<proteinExistence type="predicted"/>
<sequence>MRTYDIENSLKEFLLPCQTICENGTESHESLPYRAKDSRVTKYKTNLLYVFEV</sequence>
<dbReference type="AlphaFoldDB" id="A0A6S6TGN7"/>
<protein>
    <submittedName>
        <fullName evidence="1">Uncharacterized protein</fullName>
    </submittedName>
</protein>
<accession>A0A6S6TGN7</accession>
<dbReference type="EMBL" id="CACVAS010000072">
    <property type="protein sequence ID" value="CAA6815659.1"/>
    <property type="molecule type" value="Genomic_DNA"/>
</dbReference>
<organism evidence="1">
    <name type="scientific">uncultured Sulfurovum sp</name>
    <dbReference type="NCBI Taxonomy" id="269237"/>
    <lineage>
        <taxon>Bacteria</taxon>
        <taxon>Pseudomonadati</taxon>
        <taxon>Campylobacterota</taxon>
        <taxon>Epsilonproteobacteria</taxon>
        <taxon>Campylobacterales</taxon>
        <taxon>Sulfurovaceae</taxon>
        <taxon>Sulfurovum</taxon>
        <taxon>environmental samples</taxon>
    </lineage>
</organism>